<accession>C5DIW0</accession>
<dbReference type="GO" id="GO:0008608">
    <property type="term" value="P:attachment of spindle microtubules to kinetochore"/>
    <property type="evidence" value="ECO:0007669"/>
    <property type="project" value="InterPro"/>
</dbReference>
<keyword evidence="15" id="KW-0131">Cell cycle</keyword>
<evidence type="ECO:0000256" key="16">
    <source>
        <dbReference type="ARBA" id="ARBA00023328"/>
    </source>
</evidence>
<dbReference type="STRING" id="559295.C5DIW0"/>
<dbReference type="GO" id="GO:0051301">
    <property type="term" value="P:cell division"/>
    <property type="evidence" value="ECO:0007669"/>
    <property type="project" value="UniProtKB-KW"/>
</dbReference>
<dbReference type="GO" id="GO:0042729">
    <property type="term" value="C:DASH complex"/>
    <property type="evidence" value="ECO:0007669"/>
    <property type="project" value="InterPro"/>
</dbReference>
<dbReference type="InterPro" id="IPR013966">
    <property type="entry name" value="Spc34"/>
</dbReference>
<evidence type="ECO:0000256" key="5">
    <source>
        <dbReference type="ARBA" id="ARBA00022454"/>
    </source>
</evidence>
<dbReference type="GO" id="GO:0005876">
    <property type="term" value="C:spindle microtubule"/>
    <property type="evidence" value="ECO:0007669"/>
    <property type="project" value="InterPro"/>
</dbReference>
<comment type="similarity">
    <text evidence="4">Belongs to the DASH complex SPC34 family.</text>
</comment>
<keyword evidence="11" id="KW-0995">Kinetochore</keyword>
<dbReference type="HOGENOM" id="CLU_970457_0_0_1"/>
<evidence type="ECO:0000256" key="13">
    <source>
        <dbReference type="ARBA" id="ARBA00023212"/>
    </source>
</evidence>
<evidence type="ECO:0000256" key="12">
    <source>
        <dbReference type="ARBA" id="ARBA00023054"/>
    </source>
</evidence>
<keyword evidence="7" id="KW-0132">Cell division</keyword>
<keyword evidence="6" id="KW-0963">Cytoplasm</keyword>
<dbReference type="Proteomes" id="UP000002036">
    <property type="component" value="Chromosome E"/>
</dbReference>
<evidence type="ECO:0000256" key="9">
    <source>
        <dbReference type="ARBA" id="ARBA00022776"/>
    </source>
</evidence>
<evidence type="ECO:0000313" key="20">
    <source>
        <dbReference type="EMBL" id="CAR23721.1"/>
    </source>
</evidence>
<evidence type="ECO:0000256" key="11">
    <source>
        <dbReference type="ARBA" id="ARBA00022838"/>
    </source>
</evidence>
<evidence type="ECO:0000256" key="2">
    <source>
        <dbReference type="ARBA" id="ARBA00004186"/>
    </source>
</evidence>
<evidence type="ECO:0000313" key="21">
    <source>
        <dbReference type="Proteomes" id="UP000002036"/>
    </source>
</evidence>
<dbReference type="Pfam" id="PF08657">
    <property type="entry name" value="DASH_Spc34"/>
    <property type="match status" value="1"/>
</dbReference>
<comment type="subcellular location">
    <subcellularLocation>
        <location evidence="3">Chromosome</location>
        <location evidence="3">Centromere</location>
        <location evidence="3">Kinetochore</location>
    </subcellularLocation>
    <subcellularLocation>
        <location evidence="2">Cytoplasm</location>
        <location evidence="2">Cytoskeleton</location>
        <location evidence="2">Spindle</location>
    </subcellularLocation>
    <subcellularLocation>
        <location evidence="1">Nucleus</location>
    </subcellularLocation>
</comment>
<keyword evidence="21" id="KW-1185">Reference proteome</keyword>
<dbReference type="InParanoid" id="C5DIW0"/>
<keyword evidence="8" id="KW-0493">Microtubule</keyword>
<keyword evidence="12 19" id="KW-0175">Coiled coil</keyword>
<dbReference type="EMBL" id="CU928169">
    <property type="protein sequence ID" value="CAR23721.1"/>
    <property type="molecule type" value="Genomic_DNA"/>
</dbReference>
<organism evidence="20 21">
    <name type="scientific">Lachancea thermotolerans (strain ATCC 56472 / CBS 6340 / NRRL Y-8284)</name>
    <name type="common">Yeast</name>
    <name type="synonym">Kluyveromyces thermotolerans</name>
    <dbReference type="NCBI Taxonomy" id="559295"/>
    <lineage>
        <taxon>Eukaryota</taxon>
        <taxon>Fungi</taxon>
        <taxon>Dikarya</taxon>
        <taxon>Ascomycota</taxon>
        <taxon>Saccharomycotina</taxon>
        <taxon>Saccharomycetes</taxon>
        <taxon>Saccharomycetales</taxon>
        <taxon>Saccharomycetaceae</taxon>
        <taxon>Lachancea</taxon>
    </lineage>
</organism>
<evidence type="ECO:0000256" key="14">
    <source>
        <dbReference type="ARBA" id="ARBA00023242"/>
    </source>
</evidence>
<evidence type="ECO:0000256" key="18">
    <source>
        <dbReference type="ARBA" id="ARBA00044346"/>
    </source>
</evidence>
<keyword evidence="9" id="KW-0498">Mitosis</keyword>
<evidence type="ECO:0000256" key="1">
    <source>
        <dbReference type="ARBA" id="ARBA00004123"/>
    </source>
</evidence>
<keyword evidence="5" id="KW-0158">Chromosome</keyword>
<evidence type="ECO:0000256" key="8">
    <source>
        <dbReference type="ARBA" id="ARBA00022701"/>
    </source>
</evidence>
<feature type="coiled-coil region" evidence="19">
    <location>
        <begin position="211"/>
        <end position="272"/>
    </location>
</feature>
<keyword evidence="10" id="KW-0159">Chromosome partition</keyword>
<sequence length="274" mass="31616">MSGDLDDCLDLIAQSSESISTLYFKPPGIFHNAIVPDPNASYADIITKIIRDGDPREEISLYKLDKEGLPKRKDDKMGVFDFLTEYEANLKRNRRIGSVEETPIIHVPKEFYLKQHEQEAKRIRKQEAFILDSVKTDGVLEVLLKRFESDQQVRDLIYALQNGTVITGEDEGGASNRRQTLFVEDFPVELIFKVLNEIVTNWPVSEYQKNYSELLQRFNGIDNEIRQLRSQIKDQEARLSGRQKNSGVARLIEKETQEVQELQRKLGALREQQS</sequence>
<name>C5DIW0_LACTC</name>
<reference evidence="20 21" key="1">
    <citation type="journal article" date="2009" name="Genome Res.">
        <title>Comparative genomics of protoploid Saccharomycetaceae.</title>
        <authorList>
            <consortium name="The Genolevures Consortium"/>
            <person name="Souciet J.-L."/>
            <person name="Dujon B."/>
            <person name="Gaillardin C."/>
            <person name="Johnston M."/>
            <person name="Baret P.V."/>
            <person name="Cliften P."/>
            <person name="Sherman D.J."/>
            <person name="Weissenbach J."/>
            <person name="Westhof E."/>
            <person name="Wincker P."/>
            <person name="Jubin C."/>
            <person name="Poulain J."/>
            <person name="Barbe V."/>
            <person name="Segurens B."/>
            <person name="Artiguenave F."/>
            <person name="Anthouard V."/>
            <person name="Vacherie B."/>
            <person name="Val M.-E."/>
            <person name="Fulton R.S."/>
            <person name="Minx P."/>
            <person name="Wilson R."/>
            <person name="Durrens P."/>
            <person name="Jean G."/>
            <person name="Marck C."/>
            <person name="Martin T."/>
            <person name="Nikolski M."/>
            <person name="Rolland T."/>
            <person name="Seret M.-L."/>
            <person name="Casaregola S."/>
            <person name="Despons L."/>
            <person name="Fairhead C."/>
            <person name="Fischer G."/>
            <person name="Lafontaine I."/>
            <person name="Leh V."/>
            <person name="Lemaire M."/>
            <person name="de Montigny J."/>
            <person name="Neuveglise C."/>
            <person name="Thierry A."/>
            <person name="Blanc-Lenfle I."/>
            <person name="Bleykasten C."/>
            <person name="Diffels J."/>
            <person name="Fritsch E."/>
            <person name="Frangeul L."/>
            <person name="Goeffon A."/>
            <person name="Jauniaux N."/>
            <person name="Kachouri-Lafond R."/>
            <person name="Payen C."/>
            <person name="Potier S."/>
            <person name="Pribylova L."/>
            <person name="Ozanne C."/>
            <person name="Richard G.-F."/>
            <person name="Sacerdot C."/>
            <person name="Straub M.-L."/>
            <person name="Talla E."/>
        </authorList>
    </citation>
    <scope>NUCLEOTIDE SEQUENCE [LARGE SCALE GENOMIC DNA]</scope>
    <source>
        <strain evidence="21">ATCC 56472 / CBS 6340 / NRRL Y-8284</strain>
    </source>
</reference>
<protein>
    <recommendedName>
        <fullName evidence="17">DASH complex subunit SPC34</fullName>
    </recommendedName>
    <alternativeName>
        <fullName evidence="18">Outer kinetochore protein SPC34</fullName>
    </alternativeName>
</protein>
<dbReference type="RefSeq" id="XP_002554158.1">
    <property type="nucleotide sequence ID" value="XM_002554112.1"/>
</dbReference>
<dbReference type="eggNOG" id="ENOG502QSS0">
    <property type="taxonomic scope" value="Eukaryota"/>
</dbReference>
<dbReference type="OrthoDB" id="10016597at2759"/>
<dbReference type="AlphaFoldDB" id="C5DIW0"/>
<evidence type="ECO:0000256" key="4">
    <source>
        <dbReference type="ARBA" id="ARBA00008491"/>
    </source>
</evidence>
<gene>
    <name evidence="20" type="ordered locus">KLTH0E15598g</name>
</gene>
<keyword evidence="14" id="KW-0539">Nucleus</keyword>
<dbReference type="GeneID" id="8292329"/>
<evidence type="ECO:0000256" key="7">
    <source>
        <dbReference type="ARBA" id="ARBA00022618"/>
    </source>
</evidence>
<keyword evidence="16" id="KW-0137">Centromere</keyword>
<evidence type="ECO:0000256" key="3">
    <source>
        <dbReference type="ARBA" id="ARBA00004629"/>
    </source>
</evidence>
<keyword evidence="13" id="KW-0206">Cytoskeleton</keyword>
<dbReference type="FunCoup" id="C5DIW0">
    <property type="interactions" value="47"/>
</dbReference>
<dbReference type="KEGG" id="lth:KLTH0E15598g"/>
<evidence type="ECO:0000256" key="17">
    <source>
        <dbReference type="ARBA" id="ARBA00044112"/>
    </source>
</evidence>
<evidence type="ECO:0000256" key="19">
    <source>
        <dbReference type="SAM" id="Coils"/>
    </source>
</evidence>
<evidence type="ECO:0000256" key="6">
    <source>
        <dbReference type="ARBA" id="ARBA00022490"/>
    </source>
</evidence>
<evidence type="ECO:0000256" key="15">
    <source>
        <dbReference type="ARBA" id="ARBA00023306"/>
    </source>
</evidence>
<dbReference type="OMA" id="LIRDCNP"/>
<evidence type="ECO:0000256" key="10">
    <source>
        <dbReference type="ARBA" id="ARBA00022829"/>
    </source>
</evidence>
<proteinExistence type="inferred from homology"/>